<dbReference type="InterPro" id="IPR008794">
    <property type="entry name" value="Pro_racemase_fam"/>
</dbReference>
<dbReference type="AlphaFoldDB" id="G2QGH7"/>
<dbReference type="EC" id="4.2.1.77" evidence="3"/>
<dbReference type="GO" id="GO:0050346">
    <property type="term" value="F:trans-L-3-hydroxyproline dehydratase activity"/>
    <property type="evidence" value="ECO:0007669"/>
    <property type="project" value="UniProtKB-EC"/>
</dbReference>
<dbReference type="SFLD" id="SFLDS00028">
    <property type="entry name" value="Proline_Racemase"/>
    <property type="match status" value="1"/>
</dbReference>
<dbReference type="Proteomes" id="UP000007322">
    <property type="component" value="Chromosome 4"/>
</dbReference>
<evidence type="ECO:0000256" key="3">
    <source>
        <dbReference type="ARBA" id="ARBA00013105"/>
    </source>
</evidence>
<dbReference type="OMA" id="SHVLWTG"/>
<dbReference type="InParanoid" id="G2QGH7"/>
<dbReference type="HOGENOM" id="CLU_036729_0_1_1"/>
<dbReference type="FunFam" id="3.10.310.10:FF:000003">
    <property type="entry name" value="Proline racemase"/>
    <property type="match status" value="1"/>
</dbReference>
<comment type="catalytic activity">
    <reaction evidence="1">
        <text>trans-3-hydroxy-L-proline = 1-pyrroline-2-carboxylate + H2O</text>
        <dbReference type="Rhea" id="RHEA:10320"/>
        <dbReference type="ChEBI" id="CHEBI:15377"/>
        <dbReference type="ChEBI" id="CHEBI:39785"/>
        <dbReference type="ChEBI" id="CHEBI:57938"/>
        <dbReference type="EC" id="4.2.1.77"/>
    </reaction>
</comment>
<name>G2QGH7_THET4</name>
<keyword evidence="5" id="KW-1185">Reference proteome</keyword>
<proteinExistence type="inferred from homology"/>
<dbReference type="Pfam" id="PF05544">
    <property type="entry name" value="Pro_racemase"/>
    <property type="match status" value="1"/>
</dbReference>
<reference evidence="4 5" key="1">
    <citation type="journal article" date="2011" name="Nat. Biotechnol.">
        <title>Comparative genomic analysis of the thermophilic biomass-degrading fungi Myceliophthora thermophila and Thielavia terrestris.</title>
        <authorList>
            <person name="Berka R.M."/>
            <person name="Grigoriev I.V."/>
            <person name="Otillar R."/>
            <person name="Salamov A."/>
            <person name="Grimwood J."/>
            <person name="Reid I."/>
            <person name="Ishmael N."/>
            <person name="John T."/>
            <person name="Darmond C."/>
            <person name="Moisan M.-C."/>
            <person name="Henrissat B."/>
            <person name="Coutinho P.M."/>
            <person name="Lombard V."/>
            <person name="Natvig D.O."/>
            <person name="Lindquist E."/>
            <person name="Schmutz J."/>
            <person name="Lucas S."/>
            <person name="Harris P."/>
            <person name="Powlowski J."/>
            <person name="Bellemare A."/>
            <person name="Taylor D."/>
            <person name="Butler G."/>
            <person name="de Vries R.P."/>
            <person name="Allijn I.E."/>
            <person name="van den Brink J."/>
            <person name="Ushinsky S."/>
            <person name="Storms R."/>
            <person name="Powell A.J."/>
            <person name="Paulsen I.T."/>
            <person name="Elbourne L.D.H."/>
            <person name="Baker S.E."/>
            <person name="Magnuson J."/>
            <person name="LaBoissiere S."/>
            <person name="Clutterbuck A.J."/>
            <person name="Martinez D."/>
            <person name="Wogulis M."/>
            <person name="de Leon A.L."/>
            <person name="Rey M.W."/>
            <person name="Tsang A."/>
        </authorList>
    </citation>
    <scope>NUCLEOTIDE SEQUENCE [LARGE SCALE GENOMIC DNA]</scope>
    <source>
        <strain evidence="5">ATCC 42464 / BCRC 31852 / DSM 1799</strain>
    </source>
</reference>
<evidence type="ECO:0000313" key="5">
    <source>
        <dbReference type="Proteomes" id="UP000007322"/>
    </source>
</evidence>
<dbReference type="PANTHER" id="PTHR33442">
    <property type="entry name" value="TRANS-3-HYDROXY-L-PROLINE DEHYDRATASE"/>
    <property type="match status" value="1"/>
</dbReference>
<protein>
    <recommendedName>
        <fullName evidence="3">trans-L-3-hydroxyproline dehydratase</fullName>
        <ecNumber evidence="3">4.2.1.77</ecNumber>
    </recommendedName>
</protein>
<dbReference type="PANTHER" id="PTHR33442:SF1">
    <property type="entry name" value="TRANS-3-HYDROXY-L-PROLINE DEHYDRATASE"/>
    <property type="match status" value="1"/>
</dbReference>
<comment type="similarity">
    <text evidence="2">Belongs to the proline racemase family.</text>
</comment>
<evidence type="ECO:0000256" key="2">
    <source>
        <dbReference type="ARBA" id="ARBA00007529"/>
    </source>
</evidence>
<dbReference type="VEuPathDB" id="FungiDB:MYCTH_2307630"/>
<dbReference type="eggNOG" id="ENOG502QRPF">
    <property type="taxonomic scope" value="Eukaryota"/>
</dbReference>
<dbReference type="STRING" id="573729.G2QGH7"/>
<evidence type="ECO:0000313" key="4">
    <source>
        <dbReference type="EMBL" id="AEO59387.1"/>
    </source>
</evidence>
<dbReference type="OrthoDB" id="6409228at2759"/>
<sequence>MAKSPIPQEIVSAGAVPILTVEMHTTGEPTRIIYSGFPEPKGSTLLQKLADVEANHDHVRGRLMLEPRGHKEMYGALLVNETELTATGEADIGVIFMHTAGYSPMCGHATIAVSRFLVDFDPETCPGLFPKRNFRLDEETMTTALKLHCPCGVVNVTVPVVNGPHGRLQSDPKRPISFINVDSYATGIDVEIPLPEPYRWPELGARTSLTADISYGGAFYCLVDVEQLGFKDGLKSTDLDALSRATAKLRDALKADPRYKVYFQHPTEPELSYLYGVIVRDPKRGVPAEGADGAEVGLCFFGAQQVDRSPCGSGSAARRALAHAKHGWPPEKKWTYHCFLSDACGGLGGFTASVVGKSADQANEPPRAGERVRIRVEGQAFYTGFATFLAEAVDGISASGFVA</sequence>
<dbReference type="Gene3D" id="3.10.310.10">
    <property type="entry name" value="Diaminopimelate Epimerase, Chain A, domain 1"/>
    <property type="match status" value="2"/>
</dbReference>
<dbReference type="SUPFAM" id="SSF54506">
    <property type="entry name" value="Diaminopimelate epimerase-like"/>
    <property type="match status" value="1"/>
</dbReference>
<organism evidence="4 5">
    <name type="scientific">Thermothelomyces thermophilus (strain ATCC 42464 / BCRC 31852 / DSM 1799)</name>
    <name type="common">Sporotrichum thermophile</name>
    <dbReference type="NCBI Taxonomy" id="573729"/>
    <lineage>
        <taxon>Eukaryota</taxon>
        <taxon>Fungi</taxon>
        <taxon>Dikarya</taxon>
        <taxon>Ascomycota</taxon>
        <taxon>Pezizomycotina</taxon>
        <taxon>Sordariomycetes</taxon>
        <taxon>Sordariomycetidae</taxon>
        <taxon>Sordariales</taxon>
        <taxon>Chaetomiaceae</taxon>
        <taxon>Thermothelomyces</taxon>
    </lineage>
</organism>
<dbReference type="KEGG" id="mtm:MYCTH_2307630"/>
<gene>
    <name evidence="4" type="ORF">MYCTH_2307630</name>
</gene>
<evidence type="ECO:0000256" key="1">
    <source>
        <dbReference type="ARBA" id="ARBA00001148"/>
    </source>
</evidence>
<dbReference type="EMBL" id="CP003005">
    <property type="protein sequence ID" value="AEO59387.1"/>
    <property type="molecule type" value="Genomic_DNA"/>
</dbReference>
<dbReference type="RefSeq" id="XP_003664632.1">
    <property type="nucleotide sequence ID" value="XM_003664584.1"/>
</dbReference>
<dbReference type="GeneID" id="11506160"/>
<accession>G2QGH7</accession>